<organism evidence="2">
    <name type="scientific">freshwater metagenome</name>
    <dbReference type="NCBI Taxonomy" id="449393"/>
    <lineage>
        <taxon>unclassified sequences</taxon>
        <taxon>metagenomes</taxon>
        <taxon>ecological metagenomes</taxon>
    </lineage>
</organism>
<protein>
    <submittedName>
        <fullName evidence="2">Unannotated protein</fullName>
    </submittedName>
</protein>
<reference evidence="2" key="1">
    <citation type="submission" date="2020-05" db="EMBL/GenBank/DDBJ databases">
        <authorList>
            <person name="Chiriac C."/>
            <person name="Salcher M."/>
            <person name="Ghai R."/>
            <person name="Kavagutti S V."/>
        </authorList>
    </citation>
    <scope>NUCLEOTIDE SEQUENCE</scope>
</reference>
<sequence length="83" mass="8320">MNLMSAPVVIGAALMSAPALWQGFVTGTMPVDVALTRALIALVGCWVAVSAVAMLVGTPPPRVTIVPVGDDATPAEQPAPPAT</sequence>
<name>A0A6J6RXL6_9ZZZZ</name>
<dbReference type="EMBL" id="CAEZXR010000344">
    <property type="protein sequence ID" value="CAB4727304.1"/>
    <property type="molecule type" value="Genomic_DNA"/>
</dbReference>
<evidence type="ECO:0000256" key="1">
    <source>
        <dbReference type="SAM" id="Phobius"/>
    </source>
</evidence>
<gene>
    <name evidence="2" type="ORF">UFOPK2579_02364</name>
</gene>
<keyword evidence="1" id="KW-1133">Transmembrane helix</keyword>
<proteinExistence type="predicted"/>
<feature type="transmembrane region" description="Helical" evidence="1">
    <location>
        <begin position="38"/>
        <end position="57"/>
    </location>
</feature>
<dbReference type="AlphaFoldDB" id="A0A6J6RXL6"/>
<accession>A0A6J6RXL6</accession>
<evidence type="ECO:0000313" key="2">
    <source>
        <dbReference type="EMBL" id="CAB4727304.1"/>
    </source>
</evidence>
<keyword evidence="1" id="KW-0812">Transmembrane</keyword>
<keyword evidence="1" id="KW-0472">Membrane</keyword>